<evidence type="ECO:0000313" key="5">
    <source>
        <dbReference type="Proteomes" id="UP000505355"/>
    </source>
</evidence>
<dbReference type="GO" id="GO:0004553">
    <property type="term" value="F:hydrolase activity, hydrolyzing O-glycosyl compounds"/>
    <property type="evidence" value="ECO:0007669"/>
    <property type="project" value="UniProtKB-ARBA"/>
</dbReference>
<evidence type="ECO:0000256" key="1">
    <source>
        <dbReference type="ARBA" id="ARBA00022729"/>
    </source>
</evidence>
<dbReference type="SMART" id="SM00560">
    <property type="entry name" value="LamGL"/>
    <property type="match status" value="1"/>
</dbReference>
<dbReference type="SUPFAM" id="SSF49899">
    <property type="entry name" value="Concanavalin A-like lectins/glucanases"/>
    <property type="match status" value="1"/>
</dbReference>
<proteinExistence type="predicted"/>
<keyword evidence="5" id="KW-1185">Reference proteome</keyword>
<dbReference type="InterPro" id="IPR013320">
    <property type="entry name" value="ConA-like_dom_sf"/>
</dbReference>
<dbReference type="Gene3D" id="2.60.120.200">
    <property type="match status" value="1"/>
</dbReference>
<dbReference type="Pfam" id="PF13385">
    <property type="entry name" value="Laminin_G_3"/>
    <property type="match status" value="1"/>
</dbReference>
<keyword evidence="1" id="KW-0732">Signal</keyword>
<protein>
    <submittedName>
        <fullName evidence="4">LamG domain-containing protein</fullName>
    </submittedName>
</protein>
<evidence type="ECO:0000259" key="3">
    <source>
        <dbReference type="SMART" id="SM00560"/>
    </source>
</evidence>
<keyword evidence="2" id="KW-1015">Disulfide bond</keyword>
<dbReference type="AlphaFoldDB" id="A0A7D4PV15"/>
<organism evidence="4 5">
    <name type="scientific">Mucilaginibacter mali</name>
    <dbReference type="NCBI Taxonomy" id="2740462"/>
    <lineage>
        <taxon>Bacteria</taxon>
        <taxon>Pseudomonadati</taxon>
        <taxon>Bacteroidota</taxon>
        <taxon>Sphingobacteriia</taxon>
        <taxon>Sphingobacteriales</taxon>
        <taxon>Sphingobacteriaceae</taxon>
        <taxon>Mucilaginibacter</taxon>
    </lineage>
</organism>
<name>A0A7D4PV15_9SPHI</name>
<sequence length="227" mass="25097">MMVNFKNKAIGLMVIIAVGLVTSTKAQIKPTIWKFTATDKVGDYTPAIQGAPSVATNGAFTGIAFNGVNDGLIIPASPINGWSRFTIQVLFKPDGDGPKEPRFIHFEDADKNRGTLEVRLTPKRQWYLDAHLKNGKLNKAVTLIDSTQLQPADRWYWVAMVYDGKKMSSYVNGVKQLESPMDFQPMNGGQIAIGMRLNKVAWFKGMVSEARFYPEALAPDQLLSTGK</sequence>
<dbReference type="EMBL" id="CP054139">
    <property type="protein sequence ID" value="QKJ30723.1"/>
    <property type="molecule type" value="Genomic_DNA"/>
</dbReference>
<evidence type="ECO:0000256" key="2">
    <source>
        <dbReference type="ARBA" id="ARBA00023157"/>
    </source>
</evidence>
<gene>
    <name evidence="4" type="ORF">HQ865_13485</name>
</gene>
<accession>A0A7D4PV15</accession>
<reference evidence="4 5" key="1">
    <citation type="submission" date="2020-05" db="EMBL/GenBank/DDBJ databases">
        <title>Mucilaginibacter mali sp. nov.</title>
        <authorList>
            <person name="Kim H.S."/>
            <person name="Lee K.C."/>
            <person name="Suh M.K."/>
            <person name="Kim J.-S."/>
            <person name="Han K.-I."/>
            <person name="Eom M.K."/>
            <person name="Shin Y.K."/>
            <person name="Lee J.-S."/>
        </authorList>
    </citation>
    <scope>NUCLEOTIDE SEQUENCE [LARGE SCALE GENOMIC DNA]</scope>
    <source>
        <strain evidence="4 5">G2-14</strain>
    </source>
</reference>
<dbReference type="Proteomes" id="UP000505355">
    <property type="component" value="Chromosome"/>
</dbReference>
<dbReference type="RefSeq" id="WP_173415395.1">
    <property type="nucleotide sequence ID" value="NZ_CP054139.1"/>
</dbReference>
<dbReference type="KEGG" id="mmab:HQ865_13485"/>
<dbReference type="InterPro" id="IPR006558">
    <property type="entry name" value="LamG-like"/>
</dbReference>
<evidence type="ECO:0000313" key="4">
    <source>
        <dbReference type="EMBL" id="QKJ30723.1"/>
    </source>
</evidence>
<feature type="domain" description="LamG-like jellyroll fold" evidence="3">
    <location>
        <begin position="83"/>
        <end position="220"/>
    </location>
</feature>
<dbReference type="GO" id="GO:0005975">
    <property type="term" value="P:carbohydrate metabolic process"/>
    <property type="evidence" value="ECO:0007669"/>
    <property type="project" value="UniProtKB-ARBA"/>
</dbReference>